<gene>
    <name evidence="1" type="ORF">LCGC14_0861510</name>
</gene>
<reference evidence="1" key="1">
    <citation type="journal article" date="2015" name="Nature">
        <title>Complex archaea that bridge the gap between prokaryotes and eukaryotes.</title>
        <authorList>
            <person name="Spang A."/>
            <person name="Saw J.H."/>
            <person name="Jorgensen S.L."/>
            <person name="Zaremba-Niedzwiedzka K."/>
            <person name="Martijn J."/>
            <person name="Lind A.E."/>
            <person name="van Eijk R."/>
            <person name="Schleper C."/>
            <person name="Guy L."/>
            <person name="Ettema T.J."/>
        </authorList>
    </citation>
    <scope>NUCLEOTIDE SEQUENCE</scope>
</reference>
<dbReference type="AlphaFoldDB" id="A0A0F9PSP9"/>
<comment type="caution">
    <text evidence="1">The sequence shown here is derived from an EMBL/GenBank/DDBJ whole genome shotgun (WGS) entry which is preliminary data.</text>
</comment>
<dbReference type="EMBL" id="LAZR01002616">
    <property type="protein sequence ID" value="KKN27727.1"/>
    <property type="molecule type" value="Genomic_DNA"/>
</dbReference>
<accession>A0A0F9PSP9</accession>
<organism evidence="1">
    <name type="scientific">marine sediment metagenome</name>
    <dbReference type="NCBI Taxonomy" id="412755"/>
    <lineage>
        <taxon>unclassified sequences</taxon>
        <taxon>metagenomes</taxon>
        <taxon>ecological metagenomes</taxon>
    </lineage>
</organism>
<sequence>MEIVFTGMTKDPQGEIIDLEVQLKPISIEDSIILKYLEKHPIKMKTPIPIKKKDGKMFRRGKS</sequence>
<protein>
    <submittedName>
        <fullName evidence="1">Uncharacterized protein</fullName>
    </submittedName>
</protein>
<name>A0A0F9PSP9_9ZZZZ</name>
<evidence type="ECO:0000313" key="1">
    <source>
        <dbReference type="EMBL" id="KKN27727.1"/>
    </source>
</evidence>
<proteinExistence type="predicted"/>